<dbReference type="OrthoDB" id="1365747at2759"/>
<feature type="coiled-coil region" evidence="4">
    <location>
        <begin position="541"/>
        <end position="568"/>
    </location>
</feature>
<dbReference type="Gene3D" id="1.20.1440.90">
    <property type="entry name" value="Phosphoenolpyruvate/pyruvate domain"/>
    <property type="match status" value="1"/>
</dbReference>
<evidence type="ECO:0000256" key="3">
    <source>
        <dbReference type="PROSITE-ProRule" id="PRU10112"/>
    </source>
</evidence>
<evidence type="ECO:0008006" key="8">
    <source>
        <dbReference type="Google" id="ProtNLM"/>
    </source>
</evidence>
<dbReference type="PROSITE" id="PS00393">
    <property type="entry name" value="PEPCASE_2"/>
    <property type="match status" value="1"/>
</dbReference>
<comment type="caution">
    <text evidence="6">The sequence shown here is derived from an EMBL/GenBank/DDBJ whole genome shotgun (WGS) entry which is preliminary data.</text>
</comment>
<dbReference type="PANTHER" id="PTHR30523:SF6">
    <property type="entry name" value="PHOSPHOENOLPYRUVATE CARBOXYLASE"/>
    <property type="match status" value="1"/>
</dbReference>
<dbReference type="eggNOG" id="ENOG502QPVS">
    <property type="taxonomic scope" value="Eukaryota"/>
</dbReference>
<dbReference type="InterPro" id="IPR015813">
    <property type="entry name" value="Pyrv/PenolPyrv_kinase-like_dom"/>
</dbReference>
<accession>K0TJK5</accession>
<evidence type="ECO:0000256" key="4">
    <source>
        <dbReference type="SAM" id="Coils"/>
    </source>
</evidence>
<proteinExistence type="predicted"/>
<dbReference type="GO" id="GO:0005829">
    <property type="term" value="C:cytosol"/>
    <property type="evidence" value="ECO:0007669"/>
    <property type="project" value="TreeGrafter"/>
</dbReference>
<dbReference type="PROSITE" id="PS00781">
    <property type="entry name" value="PEPCASE_1"/>
    <property type="match status" value="1"/>
</dbReference>
<feature type="region of interest" description="Disordered" evidence="5">
    <location>
        <begin position="97"/>
        <end position="158"/>
    </location>
</feature>
<evidence type="ECO:0000313" key="6">
    <source>
        <dbReference type="EMBL" id="EJK77855.1"/>
    </source>
</evidence>
<dbReference type="InterPro" id="IPR018129">
    <property type="entry name" value="PEP_COase_Lys_AS"/>
</dbReference>
<evidence type="ECO:0000313" key="7">
    <source>
        <dbReference type="Proteomes" id="UP000266841"/>
    </source>
</evidence>
<dbReference type="Proteomes" id="UP000266841">
    <property type="component" value="Unassembled WGS sequence"/>
</dbReference>
<dbReference type="OMA" id="GPTHRFI"/>
<dbReference type="PRINTS" id="PR00150">
    <property type="entry name" value="PEPCARBXLASE"/>
</dbReference>
<evidence type="ECO:0000256" key="2">
    <source>
        <dbReference type="PROSITE-ProRule" id="PRU10111"/>
    </source>
</evidence>
<dbReference type="GO" id="GO:0006099">
    <property type="term" value="P:tricarboxylic acid cycle"/>
    <property type="evidence" value="ECO:0007669"/>
    <property type="project" value="InterPro"/>
</dbReference>
<dbReference type="InterPro" id="IPR033129">
    <property type="entry name" value="PEPCASE_His_AS"/>
</dbReference>
<keyword evidence="4" id="KW-0175">Coiled coil</keyword>
<evidence type="ECO:0000256" key="5">
    <source>
        <dbReference type="SAM" id="MobiDB-lite"/>
    </source>
</evidence>
<keyword evidence="7" id="KW-1185">Reference proteome</keyword>
<name>K0TJK5_THAOC</name>
<dbReference type="PANTHER" id="PTHR30523">
    <property type="entry name" value="PHOSPHOENOLPYRUVATE CARBOXYLASE"/>
    <property type="match status" value="1"/>
</dbReference>
<dbReference type="AlphaFoldDB" id="K0TJK5"/>
<organism evidence="6 7">
    <name type="scientific">Thalassiosira oceanica</name>
    <name type="common">Marine diatom</name>
    <dbReference type="NCBI Taxonomy" id="159749"/>
    <lineage>
        <taxon>Eukaryota</taxon>
        <taxon>Sar</taxon>
        <taxon>Stramenopiles</taxon>
        <taxon>Ochrophyta</taxon>
        <taxon>Bacillariophyta</taxon>
        <taxon>Coscinodiscophyceae</taxon>
        <taxon>Thalassiosirophycidae</taxon>
        <taxon>Thalassiosirales</taxon>
        <taxon>Thalassiosiraceae</taxon>
        <taxon>Thalassiosira</taxon>
    </lineage>
</organism>
<protein>
    <recommendedName>
        <fullName evidence="8">Phosphoenolpyruvate carboxylase</fullName>
    </recommendedName>
</protein>
<feature type="active site" evidence="3">
    <location>
        <position position="825"/>
    </location>
</feature>
<dbReference type="GO" id="GO:0015977">
    <property type="term" value="P:carbon fixation"/>
    <property type="evidence" value="ECO:0007669"/>
    <property type="project" value="InterPro"/>
</dbReference>
<gene>
    <name evidence="6" type="ORF">THAOC_00276</name>
</gene>
<feature type="active site" evidence="2">
    <location>
        <position position="386"/>
    </location>
</feature>
<evidence type="ECO:0000256" key="1">
    <source>
        <dbReference type="ARBA" id="ARBA00048995"/>
    </source>
</evidence>
<dbReference type="EMBL" id="AGNL01000319">
    <property type="protein sequence ID" value="EJK77855.1"/>
    <property type="molecule type" value="Genomic_DNA"/>
</dbReference>
<dbReference type="Pfam" id="PF00311">
    <property type="entry name" value="PEPcase"/>
    <property type="match status" value="1"/>
</dbReference>
<dbReference type="GO" id="GO:0008964">
    <property type="term" value="F:phosphoenolpyruvate carboxylase activity"/>
    <property type="evidence" value="ECO:0007669"/>
    <property type="project" value="UniProtKB-EC"/>
</dbReference>
<dbReference type="InterPro" id="IPR021135">
    <property type="entry name" value="PEP_COase"/>
</dbReference>
<reference evidence="6 7" key="1">
    <citation type="journal article" date="2012" name="Genome Biol.">
        <title>Genome and low-iron response of an oceanic diatom adapted to chronic iron limitation.</title>
        <authorList>
            <person name="Lommer M."/>
            <person name="Specht M."/>
            <person name="Roy A.S."/>
            <person name="Kraemer L."/>
            <person name="Andreson R."/>
            <person name="Gutowska M.A."/>
            <person name="Wolf J."/>
            <person name="Bergner S.V."/>
            <person name="Schilhabel M.B."/>
            <person name="Klostermeier U.C."/>
            <person name="Beiko R.G."/>
            <person name="Rosenstiel P."/>
            <person name="Hippler M."/>
            <person name="Laroche J."/>
        </authorList>
    </citation>
    <scope>NUCLEOTIDE SEQUENCE [LARGE SCALE GENOMIC DNA]</scope>
    <source>
        <strain evidence="6 7">CCMP1005</strain>
    </source>
</reference>
<sequence>MLDVLSSSGVTNGQALAQGPYLKIWAVVGVSRGRWDRRRGVEEALRRVDDEGSDHYHKIATAGGSQGIFPLVMVSTRGFVTPLQEGITEGAPCKEIEHPGTCGPSSPGQETIKKVAFGNPYDSGIPTATHSTLRATAQHPQDPPPPTAPPTRSLDPQEGTVFHCFEPAGMRFTSVGLLLAAACGGTSGRPFAPKKTTFVPSTKTLLAENVTTLASGGAGGAVTEQIQVISEMPELVEQDAPLIADIQMLSDMLSEVVKKENKQVYELYTQFRKLGMDRAANPDNAEAPFEAMKKLAHDISPSDTLGVMKTFSIALNLVNAAEVHHRMRLVRNADLASSQQDIGPLPMVEDSIRGTMAILLEEDGASPEQIFDKLCSQSCEIVLTAHPTEVNRKTIIRKYRNISELLSLLERPNLHPFERAEGLSNLRGIIAAIWGSDEIRRVKPTVQKEAAGGNAVIESVLWDAVPSYLRKLDAQCRVTLGKKLPVETAPIKFASWIGGDRDGNPNCTPEVTLEVVTHQRLRAAKLFLNELNVLYSELAISKRFSKELEELADQVKDSDDKREKYRRVIGHLRKRLVRTVKDCESQLNQIHDSIHFTSAEHAFGALQGWEDVEPIITKDELMDPLKVIYNSLVETGFELVADGHVSDIIRRVAVFGLTLVPLDIREESTRHTLALDAITRHLGIGSYKEWDESARLNWLQSELTTKRPLFRIGEIVQNTIGLDPDVRKTLMVYKVASELDSESLGAYVISQANTASDVLAVMLLQKQFGMTVDSGKLMRVVPLFETLNDLKNSPEQLETLFRTTSYVGSINGKQEVMVGYSDSAKDAGRLAACWAQYTAQEAMTKVAKKYGVELTFFHGKGGTVGRGGNPALYRAILSHPPNTINGRFRVTEQGEMIRQNFGDLEIAQRSLDIYTAALLREAFIKRVEPKQEWRDEMERVSEVSCNSYRHTVREDPRFVPYFRQATPELELGKLNIGSRPAKRNPKGGVESLRAIPWRVLI</sequence>
<dbReference type="SUPFAM" id="SSF51621">
    <property type="entry name" value="Phosphoenolpyruvate/pyruvate domain"/>
    <property type="match status" value="1"/>
</dbReference>
<comment type="catalytic activity">
    <reaction evidence="1">
        <text>oxaloacetate + phosphate = phosphoenolpyruvate + hydrogencarbonate</text>
        <dbReference type="Rhea" id="RHEA:28370"/>
        <dbReference type="ChEBI" id="CHEBI:16452"/>
        <dbReference type="ChEBI" id="CHEBI:17544"/>
        <dbReference type="ChEBI" id="CHEBI:43474"/>
        <dbReference type="ChEBI" id="CHEBI:58702"/>
        <dbReference type="EC" id="4.1.1.31"/>
    </reaction>
</comment>